<dbReference type="InterPro" id="IPR024661">
    <property type="entry name" value="RNA_pol_III_Rpc31"/>
</dbReference>
<protein>
    <recommendedName>
        <fullName evidence="7">DNA-directed RNA polymerase III subunit</fullName>
    </recommendedName>
</protein>
<dbReference type="GO" id="GO:0005666">
    <property type="term" value="C:RNA polymerase III complex"/>
    <property type="evidence" value="ECO:0007669"/>
    <property type="project" value="TreeGrafter"/>
</dbReference>
<dbReference type="OrthoDB" id="542422at2759"/>
<feature type="region of interest" description="Disordered" evidence="4">
    <location>
        <begin position="158"/>
        <end position="229"/>
    </location>
</feature>
<evidence type="ECO:0000256" key="1">
    <source>
        <dbReference type="ARBA" id="ARBA00004123"/>
    </source>
</evidence>
<dbReference type="AlphaFoldDB" id="A0A2J7ZQ33"/>
<feature type="compositionally biased region" description="Gly residues" evidence="4">
    <location>
        <begin position="80"/>
        <end position="91"/>
    </location>
</feature>
<evidence type="ECO:0000256" key="4">
    <source>
        <dbReference type="SAM" id="MobiDB-lite"/>
    </source>
</evidence>
<feature type="compositionally biased region" description="Basic residues" evidence="4">
    <location>
        <begin position="1"/>
        <end position="11"/>
    </location>
</feature>
<feature type="compositionally biased region" description="Basic and acidic residues" evidence="4">
    <location>
        <begin position="52"/>
        <end position="64"/>
    </location>
</feature>
<keyword evidence="3" id="KW-0539">Nucleus</keyword>
<proteinExistence type="inferred from homology"/>
<dbReference type="Proteomes" id="UP000236333">
    <property type="component" value="Unassembled WGS sequence"/>
</dbReference>
<dbReference type="PANTHER" id="PTHR15367:SF2">
    <property type="entry name" value="DNA-DIRECTED RNA POLYMERASE III SUBUNIT"/>
    <property type="match status" value="1"/>
</dbReference>
<evidence type="ECO:0000313" key="6">
    <source>
        <dbReference type="Proteomes" id="UP000236333"/>
    </source>
</evidence>
<evidence type="ECO:0000256" key="3">
    <source>
        <dbReference type="ARBA" id="ARBA00023242"/>
    </source>
</evidence>
<reference evidence="5 6" key="1">
    <citation type="journal article" date="2017" name="Mol. Biol. Evol.">
        <title>The 4-celled Tetrabaena socialis nuclear genome reveals the essential components for genetic control of cell number at the origin of multicellularity in the volvocine lineage.</title>
        <authorList>
            <person name="Featherston J."/>
            <person name="Arakaki Y."/>
            <person name="Hanschen E.R."/>
            <person name="Ferris P.J."/>
            <person name="Michod R.E."/>
            <person name="Olson B.J.S.C."/>
            <person name="Nozaki H."/>
            <person name="Durand P.M."/>
        </authorList>
    </citation>
    <scope>NUCLEOTIDE SEQUENCE [LARGE SCALE GENOMIC DNA]</scope>
    <source>
        <strain evidence="5 6">NIES-571</strain>
    </source>
</reference>
<comment type="subcellular location">
    <subcellularLocation>
        <location evidence="1">Nucleus</location>
    </subcellularLocation>
</comment>
<feature type="region of interest" description="Disordered" evidence="4">
    <location>
        <begin position="1"/>
        <end position="101"/>
    </location>
</feature>
<organism evidence="5 6">
    <name type="scientific">Tetrabaena socialis</name>
    <dbReference type="NCBI Taxonomy" id="47790"/>
    <lineage>
        <taxon>Eukaryota</taxon>
        <taxon>Viridiplantae</taxon>
        <taxon>Chlorophyta</taxon>
        <taxon>core chlorophytes</taxon>
        <taxon>Chlorophyceae</taxon>
        <taxon>CS clade</taxon>
        <taxon>Chlamydomonadales</taxon>
        <taxon>Tetrabaenaceae</taxon>
        <taxon>Tetrabaena</taxon>
    </lineage>
</organism>
<feature type="compositionally biased region" description="Acidic residues" evidence="4">
    <location>
        <begin position="178"/>
        <end position="229"/>
    </location>
</feature>
<dbReference type="EMBL" id="PGGS01000667">
    <property type="protein sequence ID" value="PNH02375.1"/>
    <property type="molecule type" value="Genomic_DNA"/>
</dbReference>
<accession>A0A2J7ZQ33</accession>
<feature type="compositionally biased region" description="Gly residues" evidence="4">
    <location>
        <begin position="12"/>
        <end position="23"/>
    </location>
</feature>
<comment type="caution">
    <text evidence="5">The sequence shown here is derived from an EMBL/GenBank/DDBJ whole genome shotgun (WGS) entry which is preliminary data.</text>
</comment>
<dbReference type="PANTHER" id="PTHR15367">
    <property type="entry name" value="DNA-DIRECTED RNA POLYMERASE III"/>
    <property type="match status" value="1"/>
</dbReference>
<keyword evidence="6" id="KW-1185">Reference proteome</keyword>
<feature type="compositionally biased region" description="Low complexity" evidence="4">
    <location>
        <begin position="69"/>
        <end position="79"/>
    </location>
</feature>
<evidence type="ECO:0000256" key="2">
    <source>
        <dbReference type="ARBA" id="ARBA00008352"/>
    </source>
</evidence>
<sequence>MSGRGGGRRGGGRGGFGGRGGAQIGPVARDDDGTVLATAPAGPPPLFPEIELPEHPDISPKDKMLLPTQAQQPGQSQQGEGAGAGGSGSGPRVGTKRSRPLLSSVMTLLPDYFPEDLYSTKEMRASRLQTLRGQDAYFRAQSGRDDATGLRRLEQLAKLESNAEEGGAVPGGRKGGEGEEDDGPPEEEVLHDTDEEEDMEFDDYYQGEHFDDDEGYGDADEGGDDGPVY</sequence>
<evidence type="ECO:0000313" key="5">
    <source>
        <dbReference type="EMBL" id="PNH02375.1"/>
    </source>
</evidence>
<comment type="similarity">
    <text evidence="2">Belongs to the eukaryotic RPC7 RNA polymerase subunit family.</text>
</comment>
<gene>
    <name evidence="5" type="ORF">TSOC_011653</name>
</gene>
<dbReference type="GO" id="GO:0006383">
    <property type="term" value="P:transcription by RNA polymerase III"/>
    <property type="evidence" value="ECO:0007669"/>
    <property type="project" value="InterPro"/>
</dbReference>
<evidence type="ECO:0008006" key="7">
    <source>
        <dbReference type="Google" id="ProtNLM"/>
    </source>
</evidence>
<name>A0A2J7ZQ33_9CHLO</name>